<dbReference type="Proteomes" id="UP000233556">
    <property type="component" value="Unassembled WGS sequence"/>
</dbReference>
<dbReference type="PANTHER" id="PTHR16238:SF7">
    <property type="entry name" value="GEM-ASSOCIATED PROTEIN 8"/>
    <property type="match status" value="1"/>
</dbReference>
<dbReference type="PANTHER" id="PTHR16238">
    <property type="entry name" value="GEM-ASSOCIATED PROTEIN 8"/>
    <property type="match status" value="1"/>
</dbReference>
<organism evidence="2 3">
    <name type="scientific">Limosa lapponica baueri</name>
    <dbReference type="NCBI Taxonomy" id="1758121"/>
    <lineage>
        <taxon>Eukaryota</taxon>
        <taxon>Metazoa</taxon>
        <taxon>Chordata</taxon>
        <taxon>Craniata</taxon>
        <taxon>Vertebrata</taxon>
        <taxon>Euteleostomi</taxon>
        <taxon>Archelosauria</taxon>
        <taxon>Archosauria</taxon>
        <taxon>Dinosauria</taxon>
        <taxon>Saurischia</taxon>
        <taxon>Theropoda</taxon>
        <taxon>Coelurosauria</taxon>
        <taxon>Aves</taxon>
        <taxon>Neognathae</taxon>
        <taxon>Neoaves</taxon>
        <taxon>Charadriiformes</taxon>
        <taxon>Scolopacidae</taxon>
        <taxon>Limosa</taxon>
    </lineage>
</organism>
<reference evidence="3" key="1">
    <citation type="submission" date="2017-11" db="EMBL/GenBank/DDBJ databases">
        <authorList>
            <person name="Lima N.C."/>
            <person name="Parody-Merino A.M."/>
            <person name="Battley P.F."/>
            <person name="Fidler A.E."/>
            <person name="Prosdocimi F."/>
        </authorList>
    </citation>
    <scope>NUCLEOTIDE SEQUENCE [LARGE SCALE GENOMIC DNA]</scope>
</reference>
<keyword evidence="3" id="KW-1185">Reference proteome</keyword>
<name>A0A2I0UI18_LIMLA</name>
<feature type="region of interest" description="Disordered" evidence="1">
    <location>
        <begin position="101"/>
        <end position="153"/>
    </location>
</feature>
<reference evidence="3" key="2">
    <citation type="submission" date="2017-12" db="EMBL/GenBank/DDBJ databases">
        <title>Genome sequence of the Bar-tailed Godwit (Limosa lapponica baueri).</title>
        <authorList>
            <person name="Lima N.C.B."/>
            <person name="Parody-Merino A.M."/>
            <person name="Battley P.F."/>
            <person name="Fidler A.E."/>
            <person name="Prosdocimi F."/>
        </authorList>
    </citation>
    <scope>NUCLEOTIDE SEQUENCE [LARGE SCALE GENOMIC DNA]</scope>
</reference>
<sequence>MVGAMLALHSPSMSCPEMGWDDGVAWPEQTPQEMEDTEPWYCQKVYARYWKHYDLAMRWMRRHQKAYRKAMESFYSLPWHPSAASPSGRYSDWDGNDLPHTHNYSSSYSPHGRAQYREGAQQYTDAHQGREDGDGDSEMEEDSESEGEIEYDLSNMEITEELRQFFAQTEKHREELRRQQQLEAEDQYVEADQDLHKRTGRSVEPPAERPGERRMAEMKKLYGAEAAKIQAMEAAMQLIFDRNCDKKQPKYWPIIPLKLGFASRALPPSLYLSLAPARFLALIAILPGSFTSAPAALLQKRHSSEDQWWVLPPVPPAHHLPLVSQEVTSKLITASPRCCFHIQEPIHTISRPRHMLLRSSQGSAEASNNSSTAKSDIDMAYEKCQSVLWLRGHCQHSRGQVNIEEDCDGDINSFSSSPLQCCARFL</sequence>
<proteinExistence type="predicted"/>
<feature type="compositionally biased region" description="Acidic residues" evidence="1">
    <location>
        <begin position="133"/>
        <end position="151"/>
    </location>
</feature>
<dbReference type="Pfam" id="PF15348">
    <property type="entry name" value="GEMIN8"/>
    <property type="match status" value="1"/>
</dbReference>
<dbReference type="GO" id="GO:0032797">
    <property type="term" value="C:SMN complex"/>
    <property type="evidence" value="ECO:0007669"/>
    <property type="project" value="InterPro"/>
</dbReference>
<protein>
    <submittedName>
        <fullName evidence="2">Gem-associated protein 8</fullName>
    </submittedName>
</protein>
<accession>A0A2I0UI18</accession>
<evidence type="ECO:0000313" key="3">
    <source>
        <dbReference type="Proteomes" id="UP000233556"/>
    </source>
</evidence>
<dbReference type="InterPro" id="IPR034754">
    <property type="entry name" value="GEMIN8"/>
</dbReference>
<dbReference type="OrthoDB" id="5989213at2759"/>
<dbReference type="GO" id="GO:0000387">
    <property type="term" value="P:spliceosomal snRNP assembly"/>
    <property type="evidence" value="ECO:0007669"/>
    <property type="project" value="InterPro"/>
</dbReference>
<gene>
    <name evidence="2" type="ORF">llap_4047</name>
</gene>
<evidence type="ECO:0000313" key="2">
    <source>
        <dbReference type="EMBL" id="PKU45676.1"/>
    </source>
</evidence>
<feature type="region of interest" description="Disordered" evidence="1">
    <location>
        <begin position="191"/>
        <end position="212"/>
    </location>
</feature>
<dbReference type="AlphaFoldDB" id="A0A2I0UI18"/>
<evidence type="ECO:0000256" key="1">
    <source>
        <dbReference type="SAM" id="MobiDB-lite"/>
    </source>
</evidence>
<dbReference type="EMBL" id="KZ505749">
    <property type="protein sequence ID" value="PKU45676.1"/>
    <property type="molecule type" value="Genomic_DNA"/>
</dbReference>